<feature type="transmembrane region" description="Helical" evidence="8">
    <location>
        <begin position="308"/>
        <end position="334"/>
    </location>
</feature>
<evidence type="ECO:0000256" key="1">
    <source>
        <dbReference type="ARBA" id="ARBA00004651"/>
    </source>
</evidence>
<feature type="transmembrane region" description="Helical" evidence="8">
    <location>
        <begin position="87"/>
        <end position="109"/>
    </location>
</feature>
<dbReference type="EMBL" id="PJQD01000060">
    <property type="protein sequence ID" value="POY72037.1"/>
    <property type="molecule type" value="Genomic_DNA"/>
</dbReference>
<name>A0A2S5B5I7_9BASI</name>
<proteinExistence type="predicted"/>
<organism evidence="9 10">
    <name type="scientific">Rhodotorula taiwanensis</name>
    <dbReference type="NCBI Taxonomy" id="741276"/>
    <lineage>
        <taxon>Eukaryota</taxon>
        <taxon>Fungi</taxon>
        <taxon>Dikarya</taxon>
        <taxon>Basidiomycota</taxon>
        <taxon>Pucciniomycotina</taxon>
        <taxon>Microbotryomycetes</taxon>
        <taxon>Sporidiobolales</taxon>
        <taxon>Sporidiobolaceae</taxon>
        <taxon>Rhodotorula</taxon>
    </lineage>
</organism>
<gene>
    <name evidence="9" type="ORF">BMF94_4907</name>
</gene>
<dbReference type="PANTHER" id="PTHR23502">
    <property type="entry name" value="MAJOR FACILITATOR SUPERFAMILY"/>
    <property type="match status" value="1"/>
</dbReference>
<dbReference type="InterPro" id="IPR036259">
    <property type="entry name" value="MFS_trans_sf"/>
</dbReference>
<evidence type="ECO:0000313" key="10">
    <source>
        <dbReference type="Proteomes" id="UP000237144"/>
    </source>
</evidence>
<dbReference type="Proteomes" id="UP000237144">
    <property type="component" value="Unassembled WGS sequence"/>
</dbReference>
<keyword evidence="4 8" id="KW-0812">Transmembrane</keyword>
<evidence type="ECO:0000256" key="5">
    <source>
        <dbReference type="ARBA" id="ARBA00022989"/>
    </source>
</evidence>
<keyword evidence="5 8" id="KW-1133">Transmembrane helix</keyword>
<feature type="transmembrane region" description="Helical" evidence="8">
    <location>
        <begin position="453"/>
        <end position="477"/>
    </location>
</feature>
<keyword evidence="10" id="KW-1185">Reference proteome</keyword>
<dbReference type="InterPro" id="IPR011701">
    <property type="entry name" value="MFS"/>
</dbReference>
<dbReference type="SUPFAM" id="SSF103473">
    <property type="entry name" value="MFS general substrate transporter"/>
    <property type="match status" value="1"/>
</dbReference>
<feature type="transmembrane region" description="Helical" evidence="8">
    <location>
        <begin position="489"/>
        <end position="510"/>
    </location>
</feature>
<evidence type="ECO:0000313" key="9">
    <source>
        <dbReference type="EMBL" id="POY72037.1"/>
    </source>
</evidence>
<dbReference type="GO" id="GO:0022857">
    <property type="term" value="F:transmembrane transporter activity"/>
    <property type="evidence" value="ECO:0007669"/>
    <property type="project" value="InterPro"/>
</dbReference>
<dbReference type="STRING" id="741276.A0A2S5B5I7"/>
<keyword evidence="2" id="KW-0813">Transport</keyword>
<comment type="caution">
    <text evidence="9">The sequence shown here is derived from an EMBL/GenBank/DDBJ whole genome shotgun (WGS) entry which is preliminary data.</text>
</comment>
<evidence type="ECO:0000256" key="8">
    <source>
        <dbReference type="SAM" id="Phobius"/>
    </source>
</evidence>
<feature type="compositionally biased region" description="Low complexity" evidence="7">
    <location>
        <begin position="28"/>
        <end position="37"/>
    </location>
</feature>
<dbReference type="PANTHER" id="PTHR23502:SF186">
    <property type="entry name" value="MAJOR FACILITATOR SUPERFAMILY (MFS) PROFILE DOMAIN-CONTAINING PROTEIN"/>
    <property type="match status" value="1"/>
</dbReference>
<feature type="transmembrane region" description="Helical" evidence="8">
    <location>
        <begin position="129"/>
        <end position="150"/>
    </location>
</feature>
<dbReference type="Pfam" id="PF07690">
    <property type="entry name" value="MFS_1"/>
    <property type="match status" value="2"/>
</dbReference>
<evidence type="ECO:0000256" key="4">
    <source>
        <dbReference type="ARBA" id="ARBA00022692"/>
    </source>
</evidence>
<evidence type="ECO:0000256" key="6">
    <source>
        <dbReference type="ARBA" id="ARBA00023136"/>
    </source>
</evidence>
<dbReference type="AlphaFoldDB" id="A0A2S5B5I7"/>
<protein>
    <recommendedName>
        <fullName evidence="11">Major facilitator superfamily (MFS) profile domain-containing protein</fullName>
    </recommendedName>
</protein>
<evidence type="ECO:0008006" key="11">
    <source>
        <dbReference type="Google" id="ProtNLM"/>
    </source>
</evidence>
<comment type="subcellular location">
    <subcellularLocation>
        <location evidence="1">Cell membrane</location>
        <topology evidence="1">Multi-pass membrane protein</topology>
    </subcellularLocation>
</comment>
<evidence type="ECO:0000256" key="2">
    <source>
        <dbReference type="ARBA" id="ARBA00022448"/>
    </source>
</evidence>
<dbReference type="GO" id="GO:0005886">
    <property type="term" value="C:plasma membrane"/>
    <property type="evidence" value="ECO:0007669"/>
    <property type="project" value="UniProtKB-SubCell"/>
</dbReference>
<accession>A0A2S5B5I7</accession>
<feature type="transmembrane region" description="Helical" evidence="8">
    <location>
        <begin position="421"/>
        <end position="441"/>
    </location>
</feature>
<evidence type="ECO:0000256" key="3">
    <source>
        <dbReference type="ARBA" id="ARBA00022475"/>
    </source>
</evidence>
<dbReference type="Gene3D" id="1.20.1250.20">
    <property type="entry name" value="MFS general substrate transporter like domains"/>
    <property type="match status" value="2"/>
</dbReference>
<evidence type="ECO:0000256" key="7">
    <source>
        <dbReference type="SAM" id="MobiDB-lite"/>
    </source>
</evidence>
<keyword evidence="6 8" id="KW-0472">Membrane</keyword>
<keyword evidence="3" id="KW-1003">Cell membrane</keyword>
<feature type="region of interest" description="Disordered" evidence="7">
    <location>
        <begin position="1"/>
        <end position="54"/>
    </location>
</feature>
<feature type="transmembrane region" description="Helical" evidence="8">
    <location>
        <begin position="394"/>
        <end position="415"/>
    </location>
</feature>
<sequence length="523" mass="58487">MSTRLPLLAMSDRSRFDSQQGRSPPPSTTMTSTPIPTQDQPRTEDEESAVKPRMDKLEAVRSRGVDLQREWIESPDHPQNWPDRRRWTIALVIALTGFLSTLDSSIFVPDLATLQKRYHVSRDLATLTVSLYVVGLGCGPFVFAPISELYGRQRAYVISMIVWRASSAAADPALEWQQSLIVLFKPRERGKPIAIYGIGPMLAHVERAAAGPVLGSLFGEWLILLNWRWPLRLMTILVGINTCCVILFMRETYAPVLERRWLAERLASETGEKGEADAVAASAAPRPDFRELIVRTFTRPPRMLMNPVCAIFCIYYAWIYGVIYVFIVSTPLLYSRHDPPTGLFSYNWPVGTAGLGYIPLGMGFVASAGMAAFAQDRIYRYLSKRYSNNGVPEYRLVITQLGMIIFPAGLFLYGWTAQARAPWIVPMIGSFVFSYGLMSSFNSVQNYMVDAFAPYGAAAMAAATLLRSITGALLPIWTPTMYENLGYGLGSTILACVSLPAIPAPILMFYTGERLRQRWQFKP</sequence>
<feature type="transmembrane region" description="Helical" evidence="8">
    <location>
        <begin position="354"/>
        <end position="374"/>
    </location>
</feature>
<reference evidence="9 10" key="1">
    <citation type="journal article" date="2018" name="Front. Microbiol.">
        <title>Prospects for Fungal Bioremediation of Acidic Radioactive Waste Sites: Characterization and Genome Sequence of Rhodotorula taiwanensis MD1149.</title>
        <authorList>
            <person name="Tkavc R."/>
            <person name="Matrosova V.Y."/>
            <person name="Grichenko O.E."/>
            <person name="Gostincar C."/>
            <person name="Volpe R.P."/>
            <person name="Klimenkova P."/>
            <person name="Gaidamakova E.K."/>
            <person name="Zhou C.E."/>
            <person name="Stewart B.J."/>
            <person name="Lyman M.G."/>
            <person name="Malfatti S.A."/>
            <person name="Rubinfeld B."/>
            <person name="Courtot M."/>
            <person name="Singh J."/>
            <person name="Dalgard C.L."/>
            <person name="Hamilton T."/>
            <person name="Frey K.G."/>
            <person name="Gunde-Cimerman N."/>
            <person name="Dugan L."/>
            <person name="Daly M.J."/>
        </authorList>
    </citation>
    <scope>NUCLEOTIDE SEQUENCE [LARGE SCALE GENOMIC DNA]</scope>
    <source>
        <strain evidence="9 10">MD1149</strain>
    </source>
</reference>